<gene>
    <name evidence="10" type="primary">cobD</name>
    <name evidence="10" type="ORF">G3N55_10310</name>
</gene>
<dbReference type="Pfam" id="PF03186">
    <property type="entry name" value="CobD_Cbib"/>
    <property type="match status" value="1"/>
</dbReference>
<dbReference type="RefSeq" id="WP_163299343.1">
    <property type="nucleotide sequence ID" value="NZ_JAAGRR010000136.1"/>
</dbReference>
<evidence type="ECO:0000256" key="5">
    <source>
        <dbReference type="ARBA" id="ARBA00022573"/>
    </source>
</evidence>
<protein>
    <submittedName>
        <fullName evidence="10">Cobalamin biosynthesis protein CobD</fullName>
    </submittedName>
</protein>
<evidence type="ECO:0000256" key="1">
    <source>
        <dbReference type="ARBA" id="ARBA00004651"/>
    </source>
</evidence>
<dbReference type="InterPro" id="IPR004485">
    <property type="entry name" value="Cobalamin_biosynth_CobD/CbiB"/>
</dbReference>
<name>A0A6N9TPN0_DISTH</name>
<evidence type="ECO:0000256" key="6">
    <source>
        <dbReference type="ARBA" id="ARBA00022692"/>
    </source>
</evidence>
<comment type="pathway">
    <text evidence="2">Cofactor biosynthesis; adenosylcobalamin biosynthesis.</text>
</comment>
<evidence type="ECO:0000256" key="9">
    <source>
        <dbReference type="SAM" id="Phobius"/>
    </source>
</evidence>
<accession>A0A6N9TPN0</accession>
<evidence type="ECO:0000256" key="8">
    <source>
        <dbReference type="ARBA" id="ARBA00023136"/>
    </source>
</evidence>
<sequence>AGAVHPDLRTGTEALLLFYCLALRSLAAEAGAVRKALEAGGLAEARRRLSRIVGRDTAELGPEDVARAAVESVAENTVDGFLSPLCYAALGGPALALAFKMASTLDSMVGYRDERYREFGTAAARLDDLANFLPARAAAWLAAAAAPLVGAARPEKVLRVVRMDAATSDSPNSGFPEAAFAAALGVRLSGPARYRGRLVERPYILPEGREPGPRDIRRAVRLMGLVAACAVALVLSPAAVAWLAAEVFPS</sequence>
<evidence type="ECO:0000256" key="3">
    <source>
        <dbReference type="ARBA" id="ARBA00006263"/>
    </source>
</evidence>
<evidence type="ECO:0000256" key="4">
    <source>
        <dbReference type="ARBA" id="ARBA00022475"/>
    </source>
</evidence>
<dbReference type="GO" id="GO:0009236">
    <property type="term" value="P:cobalamin biosynthetic process"/>
    <property type="evidence" value="ECO:0007669"/>
    <property type="project" value="UniProtKB-UniPathway"/>
</dbReference>
<organism evidence="10 11">
    <name type="scientific">Dissulfurirhabdus thermomarina</name>
    <dbReference type="NCBI Taxonomy" id="1765737"/>
    <lineage>
        <taxon>Bacteria</taxon>
        <taxon>Deltaproteobacteria</taxon>
        <taxon>Dissulfurirhabdaceae</taxon>
        <taxon>Dissulfurirhabdus</taxon>
    </lineage>
</organism>
<reference evidence="10 11" key="1">
    <citation type="submission" date="2020-02" db="EMBL/GenBank/DDBJ databases">
        <title>Comparative genomics of sulfur disproportionating microorganisms.</title>
        <authorList>
            <person name="Ward L.M."/>
            <person name="Bertran E."/>
            <person name="Johnston D.T."/>
        </authorList>
    </citation>
    <scope>NUCLEOTIDE SEQUENCE [LARGE SCALE GENOMIC DNA]</scope>
    <source>
        <strain evidence="10 11">DSM 100025</strain>
    </source>
</reference>
<feature type="transmembrane region" description="Helical" evidence="9">
    <location>
        <begin position="222"/>
        <end position="245"/>
    </location>
</feature>
<dbReference type="PANTHER" id="PTHR34308">
    <property type="entry name" value="COBALAMIN BIOSYNTHESIS PROTEIN CBIB"/>
    <property type="match status" value="1"/>
</dbReference>
<keyword evidence="8 9" id="KW-0472">Membrane</keyword>
<keyword evidence="6 9" id="KW-0812">Transmembrane</keyword>
<proteinExistence type="inferred from homology"/>
<keyword evidence="4" id="KW-1003">Cell membrane</keyword>
<dbReference type="Proteomes" id="UP000469346">
    <property type="component" value="Unassembled WGS sequence"/>
</dbReference>
<dbReference type="AlphaFoldDB" id="A0A6N9TPN0"/>
<keyword evidence="11" id="KW-1185">Reference proteome</keyword>
<keyword evidence="5" id="KW-0169">Cobalamin biosynthesis</keyword>
<keyword evidence="7 9" id="KW-1133">Transmembrane helix</keyword>
<evidence type="ECO:0000313" key="11">
    <source>
        <dbReference type="Proteomes" id="UP000469346"/>
    </source>
</evidence>
<dbReference type="NCBIfam" id="TIGR00380">
    <property type="entry name" value="cobal_cbiB"/>
    <property type="match status" value="1"/>
</dbReference>
<evidence type="ECO:0000256" key="2">
    <source>
        <dbReference type="ARBA" id="ARBA00004953"/>
    </source>
</evidence>
<dbReference type="PANTHER" id="PTHR34308:SF1">
    <property type="entry name" value="COBALAMIN BIOSYNTHESIS PROTEIN CBIB"/>
    <property type="match status" value="1"/>
</dbReference>
<dbReference type="UniPathway" id="UPA00148"/>
<dbReference type="GO" id="GO:0005886">
    <property type="term" value="C:plasma membrane"/>
    <property type="evidence" value="ECO:0007669"/>
    <property type="project" value="UniProtKB-SubCell"/>
</dbReference>
<dbReference type="GO" id="GO:0048472">
    <property type="term" value="F:threonine-phosphate decarboxylase activity"/>
    <property type="evidence" value="ECO:0007669"/>
    <property type="project" value="InterPro"/>
</dbReference>
<comment type="subcellular location">
    <subcellularLocation>
        <location evidence="1">Cell membrane</location>
        <topology evidence="1">Multi-pass membrane protein</topology>
    </subcellularLocation>
</comment>
<comment type="caution">
    <text evidence="10">The sequence shown here is derived from an EMBL/GenBank/DDBJ whole genome shotgun (WGS) entry which is preliminary data.</text>
</comment>
<dbReference type="EMBL" id="JAAGRR010000136">
    <property type="protein sequence ID" value="NDY43232.1"/>
    <property type="molecule type" value="Genomic_DNA"/>
</dbReference>
<evidence type="ECO:0000256" key="7">
    <source>
        <dbReference type="ARBA" id="ARBA00022989"/>
    </source>
</evidence>
<dbReference type="HAMAP" id="MF_00024">
    <property type="entry name" value="CobD_CbiB"/>
    <property type="match status" value="1"/>
</dbReference>
<feature type="non-terminal residue" evidence="10">
    <location>
        <position position="1"/>
    </location>
</feature>
<evidence type="ECO:0000313" key="10">
    <source>
        <dbReference type="EMBL" id="NDY43232.1"/>
    </source>
</evidence>
<comment type="similarity">
    <text evidence="3">Belongs to the CobD/CbiB family.</text>
</comment>